<dbReference type="Proteomes" id="UP001597110">
    <property type="component" value="Unassembled WGS sequence"/>
</dbReference>
<organism evidence="1 2">
    <name type="scientific">Lysobacter brunescens</name>
    <dbReference type="NCBI Taxonomy" id="262323"/>
    <lineage>
        <taxon>Bacteria</taxon>
        <taxon>Pseudomonadati</taxon>
        <taxon>Pseudomonadota</taxon>
        <taxon>Gammaproteobacteria</taxon>
        <taxon>Lysobacterales</taxon>
        <taxon>Lysobacteraceae</taxon>
        <taxon>Lysobacter</taxon>
    </lineage>
</organism>
<accession>A0ABW2Y898</accession>
<keyword evidence="2" id="KW-1185">Reference proteome</keyword>
<evidence type="ECO:0000313" key="1">
    <source>
        <dbReference type="EMBL" id="MFD0724784.1"/>
    </source>
</evidence>
<name>A0ABW2Y898_9GAMM</name>
<reference evidence="2" key="1">
    <citation type="journal article" date="2019" name="Int. J. Syst. Evol. Microbiol.">
        <title>The Global Catalogue of Microorganisms (GCM) 10K type strain sequencing project: providing services to taxonomists for standard genome sequencing and annotation.</title>
        <authorList>
            <consortium name="The Broad Institute Genomics Platform"/>
            <consortium name="The Broad Institute Genome Sequencing Center for Infectious Disease"/>
            <person name="Wu L."/>
            <person name="Ma J."/>
        </authorList>
    </citation>
    <scope>NUCLEOTIDE SEQUENCE [LARGE SCALE GENOMIC DNA]</scope>
    <source>
        <strain evidence="2">CCUG 55585</strain>
    </source>
</reference>
<evidence type="ECO:0008006" key="3">
    <source>
        <dbReference type="Google" id="ProtNLM"/>
    </source>
</evidence>
<dbReference type="Gene3D" id="2.50.20.20">
    <property type="match status" value="1"/>
</dbReference>
<gene>
    <name evidence="1" type="ORF">ACFQ0E_04145</name>
</gene>
<protein>
    <recommendedName>
        <fullName evidence="3">DUF4412 domain-containing protein</fullName>
    </recommendedName>
</protein>
<evidence type="ECO:0000313" key="2">
    <source>
        <dbReference type="Proteomes" id="UP001597110"/>
    </source>
</evidence>
<dbReference type="EMBL" id="JBHTIF010000001">
    <property type="protein sequence ID" value="MFD0724784.1"/>
    <property type="molecule type" value="Genomic_DNA"/>
</dbReference>
<proteinExistence type="predicted"/>
<sequence length="182" mass="20052">MVLLAAAAGTAWAGPKEDLKAVSVKFLALRSYHVVMENSDKRVPKTEMDFVAPNRYRMQMPGVGTQIVIGDTMYMSIDGRSMRIPMPKGTMTQWRETDRAMREVDKAQVEALGSDVVNGKPAKKYRMTQNSGGTPTSTLMWVGVDGYPARIETTGKAAGRSSTVTITYSRFNDPSIRIDVPK</sequence>
<comment type="caution">
    <text evidence="1">The sequence shown here is derived from an EMBL/GenBank/DDBJ whole genome shotgun (WGS) entry which is preliminary data.</text>
</comment>
<dbReference type="RefSeq" id="WP_386822425.1">
    <property type="nucleotide sequence ID" value="NZ_JBHTIF010000001.1"/>
</dbReference>